<sequence length="176" mass="20066">MTLTIFQSDEEFFSHNHSALRTLMSEAYEDDFSEEDWLHTYGGIRFVGTYDGEIVTHGAVVPREIHINGQARRVGYLEGVAVSRRFQGRGFGSELMSTISETCAIQHELSMLSTDEFKFYDKFGWRRFEGKSGVVINGAVTLTPDEDDGLMYLVGDSSPSEEIRTAYCDWREGDYW</sequence>
<reference evidence="2" key="1">
    <citation type="submission" date="2020-05" db="EMBL/GenBank/DDBJ databases">
        <authorList>
            <person name="Chiriac C."/>
            <person name="Salcher M."/>
            <person name="Ghai R."/>
            <person name="Kavagutti S V."/>
        </authorList>
    </citation>
    <scope>NUCLEOTIDE SEQUENCE</scope>
</reference>
<proteinExistence type="predicted"/>
<dbReference type="Gene3D" id="3.40.630.30">
    <property type="match status" value="1"/>
</dbReference>
<dbReference type="CDD" id="cd04301">
    <property type="entry name" value="NAT_SF"/>
    <property type="match status" value="1"/>
</dbReference>
<protein>
    <submittedName>
        <fullName evidence="2">Unannotated protein</fullName>
    </submittedName>
</protein>
<dbReference type="Pfam" id="PF13527">
    <property type="entry name" value="Acetyltransf_9"/>
    <property type="match status" value="1"/>
</dbReference>
<feature type="domain" description="N-acetyltransferase" evidence="1">
    <location>
        <begin position="1"/>
        <end position="147"/>
    </location>
</feature>
<dbReference type="InterPro" id="IPR016181">
    <property type="entry name" value="Acyl_CoA_acyltransferase"/>
</dbReference>
<name>A0A6J6DJR2_9ZZZZ</name>
<dbReference type="EMBL" id="CAEZTJ010000033">
    <property type="protein sequence ID" value="CAB4564260.1"/>
    <property type="molecule type" value="Genomic_DNA"/>
</dbReference>
<accession>A0A6J6DJR2</accession>
<dbReference type="GO" id="GO:0016747">
    <property type="term" value="F:acyltransferase activity, transferring groups other than amino-acyl groups"/>
    <property type="evidence" value="ECO:0007669"/>
    <property type="project" value="InterPro"/>
</dbReference>
<evidence type="ECO:0000259" key="1">
    <source>
        <dbReference type="PROSITE" id="PS51186"/>
    </source>
</evidence>
<evidence type="ECO:0000313" key="2">
    <source>
        <dbReference type="EMBL" id="CAB4564260.1"/>
    </source>
</evidence>
<dbReference type="AlphaFoldDB" id="A0A6J6DJR2"/>
<organism evidence="2">
    <name type="scientific">freshwater metagenome</name>
    <dbReference type="NCBI Taxonomy" id="449393"/>
    <lineage>
        <taxon>unclassified sequences</taxon>
        <taxon>metagenomes</taxon>
        <taxon>ecological metagenomes</taxon>
    </lineage>
</organism>
<dbReference type="PROSITE" id="PS51186">
    <property type="entry name" value="GNAT"/>
    <property type="match status" value="1"/>
</dbReference>
<dbReference type="InterPro" id="IPR000182">
    <property type="entry name" value="GNAT_dom"/>
</dbReference>
<gene>
    <name evidence="2" type="ORF">UFOPK1650_00369</name>
</gene>
<dbReference type="SUPFAM" id="SSF55729">
    <property type="entry name" value="Acyl-CoA N-acyltransferases (Nat)"/>
    <property type="match status" value="1"/>
</dbReference>